<organism evidence="15">
    <name type="scientific">Rhizophora mucronata</name>
    <name type="common">Asiatic mangrove</name>
    <dbReference type="NCBI Taxonomy" id="61149"/>
    <lineage>
        <taxon>Eukaryota</taxon>
        <taxon>Viridiplantae</taxon>
        <taxon>Streptophyta</taxon>
        <taxon>Embryophyta</taxon>
        <taxon>Tracheophyta</taxon>
        <taxon>Spermatophyta</taxon>
        <taxon>Magnoliopsida</taxon>
        <taxon>eudicotyledons</taxon>
        <taxon>Gunneridae</taxon>
        <taxon>Pentapetalae</taxon>
        <taxon>rosids</taxon>
        <taxon>fabids</taxon>
        <taxon>Malpighiales</taxon>
        <taxon>Rhizophoraceae</taxon>
        <taxon>Rhizophora</taxon>
    </lineage>
</organism>
<evidence type="ECO:0000256" key="8">
    <source>
        <dbReference type="ARBA" id="ARBA00023136"/>
    </source>
</evidence>
<feature type="region of interest" description="Disordered" evidence="12">
    <location>
        <begin position="1"/>
        <end position="61"/>
    </location>
</feature>
<evidence type="ECO:0000256" key="11">
    <source>
        <dbReference type="ARBA" id="ARBA00049662"/>
    </source>
</evidence>
<evidence type="ECO:0000256" key="13">
    <source>
        <dbReference type="SAM" id="Phobius"/>
    </source>
</evidence>
<comment type="subcellular location">
    <subcellularLocation>
        <location evidence="1">Endomembrane system</location>
        <topology evidence="1">Multi-pass membrane protein</topology>
    </subcellularLocation>
</comment>
<evidence type="ECO:0000256" key="9">
    <source>
        <dbReference type="ARBA" id="ARBA00023294"/>
    </source>
</evidence>
<name>A0A2P2JGL7_RHIMU</name>
<dbReference type="InterPro" id="IPR013057">
    <property type="entry name" value="AA_transpt_TM"/>
</dbReference>
<dbReference type="EMBL" id="GGEC01012112">
    <property type="protein sequence ID" value="MBW92595.1"/>
    <property type="molecule type" value="Transcribed_RNA"/>
</dbReference>
<feature type="domain" description="Amino acid transporter transmembrane" evidence="14">
    <location>
        <begin position="161"/>
        <end position="542"/>
    </location>
</feature>
<comment type="similarity">
    <text evidence="2">Belongs to the amino acid/polyamine transporter 2 family. Amino acid/auxin permease (AAAP) (TC 2.A.18.1) subfamily.</text>
</comment>
<dbReference type="AlphaFoldDB" id="A0A2P2JGL7"/>
<dbReference type="GO" id="GO:0012505">
    <property type="term" value="C:endomembrane system"/>
    <property type="evidence" value="ECO:0007669"/>
    <property type="project" value="UniProtKB-SubCell"/>
</dbReference>
<feature type="transmembrane region" description="Helical" evidence="13">
    <location>
        <begin position="167"/>
        <end position="187"/>
    </location>
</feature>
<evidence type="ECO:0000256" key="6">
    <source>
        <dbReference type="ARBA" id="ARBA00022970"/>
    </source>
</evidence>
<evidence type="ECO:0000256" key="12">
    <source>
        <dbReference type="SAM" id="MobiDB-lite"/>
    </source>
</evidence>
<feature type="compositionally biased region" description="Polar residues" evidence="12">
    <location>
        <begin position="1"/>
        <end position="11"/>
    </location>
</feature>
<dbReference type="PANTHER" id="PTHR48017">
    <property type="entry name" value="OS05G0424000 PROTEIN-RELATED"/>
    <property type="match status" value="1"/>
</dbReference>
<feature type="transmembrane region" description="Helical" evidence="13">
    <location>
        <begin position="283"/>
        <end position="300"/>
    </location>
</feature>
<dbReference type="Pfam" id="PF01490">
    <property type="entry name" value="Aa_trans"/>
    <property type="match status" value="1"/>
</dbReference>
<keyword evidence="6" id="KW-0029">Amino-acid transport</keyword>
<feature type="region of interest" description="Disordered" evidence="12">
    <location>
        <begin position="105"/>
        <end position="153"/>
    </location>
</feature>
<comment type="similarity">
    <text evidence="11">Belongs to the amino acid/polyamine transporter 2 family. Amino acid/auxin permease (AAAP) (TC 2.A.18.5) subfamily.</text>
</comment>
<evidence type="ECO:0000256" key="10">
    <source>
        <dbReference type="ARBA" id="ARBA00045588"/>
    </source>
</evidence>
<dbReference type="FunFam" id="1.20.1740.10:FF:000047">
    <property type="entry name" value="Amino acid transporter AVT1A"/>
    <property type="match status" value="1"/>
</dbReference>
<feature type="transmembrane region" description="Helical" evidence="13">
    <location>
        <begin position="521"/>
        <end position="543"/>
    </location>
</feature>
<evidence type="ECO:0000259" key="14">
    <source>
        <dbReference type="Pfam" id="PF01490"/>
    </source>
</evidence>
<feature type="transmembrane region" description="Helical" evidence="13">
    <location>
        <begin position="487"/>
        <end position="509"/>
    </location>
</feature>
<keyword evidence="3" id="KW-0813">Transport</keyword>
<evidence type="ECO:0000256" key="1">
    <source>
        <dbReference type="ARBA" id="ARBA00004127"/>
    </source>
</evidence>
<keyword evidence="9" id="KW-0927">Auxin signaling pathway</keyword>
<feature type="transmembrane region" description="Helical" evidence="13">
    <location>
        <begin position="420"/>
        <end position="439"/>
    </location>
</feature>
<feature type="transmembrane region" description="Helical" evidence="13">
    <location>
        <begin position="460"/>
        <end position="481"/>
    </location>
</feature>
<feature type="compositionally biased region" description="Polar residues" evidence="12">
    <location>
        <begin position="44"/>
        <end position="61"/>
    </location>
</feature>
<comment type="function">
    <text evidence="10">Carrier protein involved in proton-driven auxin influx. Mediates the formation of auxin gradient from developing leaves (site of auxin biosynthesis) to tips by contributing to the loading of auxin in vascular tissues and facilitating acropetal (base to tip) auxin transport within inner tissues of the root apex, and basipetal (tip to base) auxin transport within outer tissues of the root apex. May be involved in lateral roots and nodules formation.</text>
</comment>
<evidence type="ECO:0000313" key="15">
    <source>
        <dbReference type="EMBL" id="MBW92595.1"/>
    </source>
</evidence>
<dbReference type="GO" id="GO:0006865">
    <property type="term" value="P:amino acid transport"/>
    <property type="evidence" value="ECO:0007669"/>
    <property type="project" value="UniProtKB-KW"/>
</dbReference>
<keyword evidence="8 13" id="KW-0472">Membrane</keyword>
<proteinExistence type="inferred from homology"/>
<dbReference type="GO" id="GO:0015293">
    <property type="term" value="F:symporter activity"/>
    <property type="evidence" value="ECO:0007669"/>
    <property type="project" value="UniProtKB-KW"/>
</dbReference>
<feature type="transmembrane region" description="Helical" evidence="13">
    <location>
        <begin position="236"/>
        <end position="259"/>
    </location>
</feature>
<evidence type="ECO:0000256" key="3">
    <source>
        <dbReference type="ARBA" id="ARBA00022448"/>
    </source>
</evidence>
<evidence type="ECO:0000256" key="7">
    <source>
        <dbReference type="ARBA" id="ARBA00022989"/>
    </source>
</evidence>
<feature type="transmembrane region" description="Helical" evidence="13">
    <location>
        <begin position="347"/>
        <end position="368"/>
    </location>
</feature>
<feature type="transmembrane region" description="Helical" evidence="13">
    <location>
        <begin position="305"/>
        <end position="327"/>
    </location>
</feature>
<feature type="transmembrane region" description="Helical" evidence="13">
    <location>
        <begin position="193"/>
        <end position="216"/>
    </location>
</feature>
<evidence type="ECO:0000256" key="4">
    <source>
        <dbReference type="ARBA" id="ARBA00022692"/>
    </source>
</evidence>
<keyword evidence="4 13" id="KW-0812">Transmembrane</keyword>
<feature type="compositionally biased region" description="Basic and acidic residues" evidence="12">
    <location>
        <begin position="112"/>
        <end position="122"/>
    </location>
</feature>
<protein>
    <submittedName>
        <fullName evidence="15">Vacuolar amino acid transporter 1</fullName>
    </submittedName>
</protein>
<evidence type="ECO:0000256" key="2">
    <source>
        <dbReference type="ARBA" id="ARBA00005590"/>
    </source>
</evidence>
<feature type="transmembrane region" description="Helical" evidence="13">
    <location>
        <begin position="380"/>
        <end position="400"/>
    </location>
</feature>
<keyword evidence="7 13" id="KW-1133">Transmembrane helix</keyword>
<dbReference type="GO" id="GO:0009734">
    <property type="term" value="P:auxin-activated signaling pathway"/>
    <property type="evidence" value="ECO:0007669"/>
    <property type="project" value="UniProtKB-KW"/>
</dbReference>
<evidence type="ECO:0000256" key="5">
    <source>
        <dbReference type="ARBA" id="ARBA00022847"/>
    </source>
</evidence>
<keyword evidence="5" id="KW-0769">Symport</keyword>
<sequence length="552" mass="60032">MRNSVSEQSFYFDSEEEGDEEKQLIRGGEGEEDGTGSDSDDSFADNQQQSKPSSYNTSWPQSYRQSIDLYSSVPSPSINFLGTPTRFGSSFLSSSLTRRHTPEFLTSAEKPLLQKDEDDRVAQQRRSSHTLLPPPIPSRGSSTGKDEKPSHVSHGLAISRGSSFKQAVVNGLNVLCGVGIFSTPFAIREGGWFGLFILLIFGVLSFYTGMLLRYCLDSEPGLETYPDIGRAAFGKVGRVVISIVLYVELYACCVEYIILESDNLTSLFPNAQLSMGGFELDSHYLFALLITLAVIPTVWLRDLSVLSYISAGGVVATLAVVLCLFWIGLVDHVGVHAHGTMLNLGTLPVTIGLYGYCYSGHAVFPNIYTSMAQPNKFPAVLLTCFGICTVMYAGVAFMGYTMFGESTASQYTLNLPQHLVASKIAVWMTVINPFTKYAITMSPVAMSLEELLPSNHLKSHMYAISIRTALVISTLLVALSVPFFGLVLSLIGSLLTMLVTLIFPCACFLSILRGKVTRLQVTFCAVIIAVGVVSSAFGTYSALSKIVEKLSS</sequence>
<reference evidence="15" key="1">
    <citation type="submission" date="2018-02" db="EMBL/GenBank/DDBJ databases">
        <title>Rhizophora mucronata_Transcriptome.</title>
        <authorList>
            <person name="Meera S.P."/>
            <person name="Sreeshan A."/>
            <person name="Augustine A."/>
        </authorList>
    </citation>
    <scope>NUCLEOTIDE SEQUENCE</scope>
    <source>
        <tissue evidence="15">Leaf</tissue>
    </source>
</reference>
<accession>A0A2P2JGL7</accession>
<feature type="compositionally biased region" description="Acidic residues" evidence="12">
    <location>
        <begin position="30"/>
        <end position="43"/>
    </location>
</feature>